<feature type="binding site" evidence="9">
    <location>
        <begin position="180"/>
        <end position="187"/>
    </location>
    <ligand>
        <name>GTP</name>
        <dbReference type="ChEBI" id="CHEBI:37565"/>
        <label>2</label>
    </ligand>
</feature>
<dbReference type="InterPro" id="IPR006073">
    <property type="entry name" value="GTP-bd"/>
</dbReference>
<dbReference type="GeneID" id="41339027"/>
<comment type="subunit">
    <text evidence="9">Associates with the 50S ribosomal subunit.</text>
</comment>
<dbReference type="SUPFAM" id="SSF52540">
    <property type="entry name" value="P-loop containing nucleoside triphosphate hydrolases"/>
    <property type="match status" value="2"/>
</dbReference>
<dbReference type="Gene3D" id="3.40.50.300">
    <property type="entry name" value="P-loop containing nucleotide triphosphate hydrolases"/>
    <property type="match status" value="2"/>
</dbReference>
<feature type="binding site" evidence="9">
    <location>
        <begin position="118"/>
        <end position="121"/>
    </location>
    <ligand>
        <name>GTP</name>
        <dbReference type="ChEBI" id="CHEBI:37565"/>
        <label>1</label>
    </ligand>
</feature>
<dbReference type="FunFam" id="3.30.300.20:FF:000004">
    <property type="entry name" value="GTPase Der"/>
    <property type="match status" value="1"/>
</dbReference>
<name>A0A553IHK8_ACHLA</name>
<dbReference type="InterPro" id="IPR031166">
    <property type="entry name" value="G_ENGA"/>
</dbReference>
<dbReference type="OMA" id="CNLPQYV"/>
<evidence type="ECO:0000256" key="5">
    <source>
        <dbReference type="ARBA" id="ARBA00022741"/>
    </source>
</evidence>
<evidence type="ECO:0000256" key="9">
    <source>
        <dbReference type="HAMAP-Rule" id="MF_00195"/>
    </source>
</evidence>
<evidence type="ECO:0000256" key="10">
    <source>
        <dbReference type="PROSITE-ProRule" id="PRU01049"/>
    </source>
</evidence>
<dbReference type="EMBL" id="VKID01000001">
    <property type="protein sequence ID" value="TRX99694.1"/>
    <property type="molecule type" value="Genomic_DNA"/>
</dbReference>
<dbReference type="InterPro" id="IPR015946">
    <property type="entry name" value="KH_dom-like_a/b"/>
</dbReference>
<evidence type="ECO:0000256" key="1">
    <source>
        <dbReference type="ARBA" id="ARBA00008279"/>
    </source>
</evidence>
<evidence type="ECO:0000256" key="4">
    <source>
        <dbReference type="ARBA" id="ARBA00022737"/>
    </source>
</evidence>
<dbReference type="PANTHER" id="PTHR43834:SF6">
    <property type="entry name" value="GTPASE DER"/>
    <property type="match status" value="1"/>
</dbReference>
<proteinExistence type="inferred from homology"/>
<dbReference type="HAMAP" id="MF_00195">
    <property type="entry name" value="GTPase_Der"/>
    <property type="match status" value="1"/>
</dbReference>
<keyword evidence="3 9" id="KW-0690">Ribosome biogenesis</keyword>
<comment type="caution">
    <text evidence="13">The sequence shown here is derived from an EMBL/GenBank/DDBJ whole genome shotgun (WGS) entry which is preliminary data.</text>
</comment>
<keyword evidence="4 11" id="KW-0677">Repeat</keyword>
<feature type="binding site" evidence="9">
    <location>
        <begin position="56"/>
        <end position="60"/>
    </location>
    <ligand>
        <name>GTP</name>
        <dbReference type="ChEBI" id="CHEBI:37565"/>
        <label>1</label>
    </ligand>
</feature>
<dbReference type="NCBIfam" id="TIGR03594">
    <property type="entry name" value="GTPase_EngA"/>
    <property type="match status" value="1"/>
</dbReference>
<dbReference type="Gene3D" id="3.30.300.20">
    <property type="match status" value="1"/>
</dbReference>
<evidence type="ECO:0000256" key="3">
    <source>
        <dbReference type="ARBA" id="ARBA00022517"/>
    </source>
</evidence>
<dbReference type="RefSeq" id="WP_012242818.1">
    <property type="nucleotide sequence ID" value="NZ_CP103951.1"/>
</dbReference>
<dbReference type="NCBIfam" id="TIGR00231">
    <property type="entry name" value="small_GTP"/>
    <property type="match status" value="2"/>
</dbReference>
<dbReference type="PROSITE" id="PS51712">
    <property type="entry name" value="G_ENGA"/>
    <property type="match status" value="2"/>
</dbReference>
<feature type="binding site" evidence="9">
    <location>
        <begin position="227"/>
        <end position="231"/>
    </location>
    <ligand>
        <name>GTP</name>
        <dbReference type="ChEBI" id="CHEBI:37565"/>
        <label>2</label>
    </ligand>
</feature>
<dbReference type="InterPro" id="IPR032859">
    <property type="entry name" value="KH_dom-like"/>
</dbReference>
<dbReference type="PANTHER" id="PTHR43834">
    <property type="entry name" value="GTPASE DER"/>
    <property type="match status" value="1"/>
</dbReference>
<evidence type="ECO:0000256" key="11">
    <source>
        <dbReference type="RuleBase" id="RU004481"/>
    </source>
</evidence>
<organism evidence="13 14">
    <name type="scientific">Acholeplasma laidlawii</name>
    <dbReference type="NCBI Taxonomy" id="2148"/>
    <lineage>
        <taxon>Bacteria</taxon>
        <taxon>Bacillati</taxon>
        <taxon>Mycoplasmatota</taxon>
        <taxon>Mollicutes</taxon>
        <taxon>Acholeplasmatales</taxon>
        <taxon>Acholeplasmataceae</taxon>
        <taxon>Acholeplasma</taxon>
    </lineage>
</organism>
<dbReference type="GO" id="GO:0042254">
    <property type="term" value="P:ribosome biogenesis"/>
    <property type="evidence" value="ECO:0007669"/>
    <property type="project" value="UniProtKB-KW"/>
</dbReference>
<evidence type="ECO:0000256" key="2">
    <source>
        <dbReference type="ARBA" id="ARBA00020953"/>
    </source>
</evidence>
<dbReference type="CDD" id="cd01895">
    <property type="entry name" value="EngA2"/>
    <property type="match status" value="1"/>
</dbReference>
<dbReference type="GO" id="GO:0005525">
    <property type="term" value="F:GTP binding"/>
    <property type="evidence" value="ECO:0007669"/>
    <property type="project" value="UniProtKB-UniRule"/>
</dbReference>
<keyword evidence="6 9" id="KW-0342">GTP-binding</keyword>
<feature type="binding site" evidence="9">
    <location>
        <begin position="292"/>
        <end position="295"/>
    </location>
    <ligand>
        <name>GTP</name>
        <dbReference type="ChEBI" id="CHEBI:37565"/>
        <label>2</label>
    </ligand>
</feature>
<evidence type="ECO:0000256" key="6">
    <source>
        <dbReference type="ARBA" id="ARBA00023134"/>
    </source>
</evidence>
<dbReference type="InterPro" id="IPR005225">
    <property type="entry name" value="Small_GTP-bd"/>
</dbReference>
<dbReference type="CDD" id="cd01894">
    <property type="entry name" value="EngA1"/>
    <property type="match status" value="1"/>
</dbReference>
<dbReference type="Proteomes" id="UP000315938">
    <property type="component" value="Unassembled WGS sequence"/>
</dbReference>
<dbReference type="Pfam" id="PF14714">
    <property type="entry name" value="KH_dom-like"/>
    <property type="match status" value="1"/>
</dbReference>
<comment type="function">
    <text evidence="8 9 11">GTPase that plays an essential role in the late steps of ribosome biogenesis.</text>
</comment>
<reference evidence="13 14" key="1">
    <citation type="submission" date="2019-07" db="EMBL/GenBank/DDBJ databases">
        <title>Genome sequence of Acholeplasma laidlawii strain with increased resistance to erythromycin.</title>
        <authorList>
            <person name="Medvedeva E.S."/>
            <person name="Baranova N.B."/>
            <person name="Siniagina M.N."/>
            <person name="Mouzykantov A."/>
            <person name="Chernova O.A."/>
            <person name="Chernov V.M."/>
        </authorList>
    </citation>
    <scope>NUCLEOTIDE SEQUENCE [LARGE SCALE GENOMIC DNA]</scope>
    <source>
        <strain evidence="13 14">PG8REry</strain>
    </source>
</reference>
<evidence type="ECO:0000313" key="14">
    <source>
        <dbReference type="Proteomes" id="UP000315938"/>
    </source>
</evidence>
<dbReference type="Pfam" id="PF01926">
    <property type="entry name" value="MMR_HSR1"/>
    <property type="match status" value="2"/>
</dbReference>
<protein>
    <recommendedName>
        <fullName evidence="2 9">GTPase Der</fullName>
    </recommendedName>
    <alternativeName>
        <fullName evidence="7 9">GTP-binding protein EngA</fullName>
    </alternativeName>
</protein>
<feature type="domain" description="EngA-type G" evidence="12">
    <location>
        <begin position="3"/>
        <end position="166"/>
    </location>
</feature>
<evidence type="ECO:0000256" key="8">
    <source>
        <dbReference type="ARBA" id="ARBA00053470"/>
    </source>
</evidence>
<dbReference type="InterPro" id="IPR027417">
    <property type="entry name" value="P-loop_NTPase"/>
</dbReference>
<keyword evidence="5 9" id="KW-0547">Nucleotide-binding</keyword>
<accession>A0A553IHK8</accession>
<gene>
    <name evidence="9" type="primary">der</name>
    <name evidence="13" type="ORF">FNV44_01245</name>
</gene>
<evidence type="ECO:0000256" key="7">
    <source>
        <dbReference type="ARBA" id="ARBA00032345"/>
    </source>
</evidence>
<dbReference type="InterPro" id="IPR016484">
    <property type="entry name" value="GTPase_Der"/>
</dbReference>
<dbReference type="PIRSF" id="PIRSF006485">
    <property type="entry name" value="GTP-binding_EngA"/>
    <property type="match status" value="1"/>
</dbReference>
<dbReference type="FunFam" id="3.40.50.300:FF:000040">
    <property type="entry name" value="GTPase Der"/>
    <property type="match status" value="1"/>
</dbReference>
<feature type="binding site" evidence="9">
    <location>
        <begin position="9"/>
        <end position="16"/>
    </location>
    <ligand>
        <name>GTP</name>
        <dbReference type="ChEBI" id="CHEBI:37565"/>
        <label>1</label>
    </ligand>
</feature>
<dbReference type="FunFam" id="3.40.50.300:FF:000057">
    <property type="entry name" value="GTPase Der"/>
    <property type="match status" value="1"/>
</dbReference>
<comment type="similarity">
    <text evidence="1 9 10 11">Belongs to the TRAFAC class TrmE-Era-EngA-EngB-Septin-like GTPase superfamily. EngA (Der) GTPase family.</text>
</comment>
<dbReference type="AlphaFoldDB" id="A0A553IHK8"/>
<evidence type="ECO:0000313" key="13">
    <source>
        <dbReference type="EMBL" id="TRX99694.1"/>
    </source>
</evidence>
<dbReference type="GO" id="GO:0043022">
    <property type="term" value="F:ribosome binding"/>
    <property type="evidence" value="ECO:0007669"/>
    <property type="project" value="TreeGrafter"/>
</dbReference>
<evidence type="ECO:0000259" key="12">
    <source>
        <dbReference type="PROSITE" id="PS51712"/>
    </source>
</evidence>
<feature type="domain" description="EngA-type G" evidence="12">
    <location>
        <begin position="174"/>
        <end position="349"/>
    </location>
</feature>
<sequence length="438" mass="49243">MPFTVAIVGRPNVGKSSLFNRIIGERFSITDDVAGVTRDRIYAQAEWLTKRFSLIDTGGIDVGDAPFLTQIKHQAEIAMDEANVIIFVVDGLSGLTDSDYYIAKLLYKTDKPVIVAVNKIDDIVHAHNAFEFYALGFGDPIAVSSHHGIGVGDLLDKTLSYMVEEEKVHEKGIISFSVLGRPNVGKSSLVNAIIGEERVIVSDISGTTTDAIDTTFTKDKQKYTIIDTAGIKKRGKVYENLDKYSVLRAMTALERSDIALLVLDATAGIQEQDGHVAGYIMQYMRGCIIVVNKWDLIEKDSKTMKKFETEIRETFKFLPYAPIVFVSAKENQRVHTIFPVLREVYENFTKQLPTKLVNDTLYDAVAMNPPAIFNHGKANFSYATQVDTKPPTIAIFVNDPVFIHFSYERYLQNQFRDNFELTGTPLKFVFRKKDNYED</sequence>